<comment type="caution">
    <text evidence="4">The sequence shown here is derived from an EMBL/GenBank/DDBJ whole genome shotgun (WGS) entry which is preliminary data.</text>
</comment>
<evidence type="ECO:0000256" key="2">
    <source>
        <dbReference type="ARBA" id="ARBA00022801"/>
    </source>
</evidence>
<comment type="catalytic activity">
    <reaction evidence="3">
        <text>dTTP + H2O = dTMP + diphosphate + H(+)</text>
        <dbReference type="Rhea" id="RHEA:28534"/>
        <dbReference type="ChEBI" id="CHEBI:15377"/>
        <dbReference type="ChEBI" id="CHEBI:15378"/>
        <dbReference type="ChEBI" id="CHEBI:33019"/>
        <dbReference type="ChEBI" id="CHEBI:37568"/>
        <dbReference type="ChEBI" id="CHEBI:63528"/>
        <dbReference type="EC" id="3.6.1.9"/>
    </reaction>
</comment>
<dbReference type="EMBL" id="JACOPR010000002">
    <property type="protein sequence ID" value="MBC5730080.1"/>
    <property type="molecule type" value="Genomic_DNA"/>
</dbReference>
<dbReference type="RefSeq" id="WP_101692416.1">
    <property type="nucleotide sequence ID" value="NZ_JACOPR010000002.1"/>
</dbReference>
<feature type="active site" description="Proton acceptor" evidence="3">
    <location>
        <position position="70"/>
    </location>
</feature>
<dbReference type="CDD" id="cd00555">
    <property type="entry name" value="Maf"/>
    <property type="match status" value="1"/>
</dbReference>
<comment type="similarity">
    <text evidence="3">Belongs to the Maf family. YhdE subfamily.</text>
</comment>
<dbReference type="Gene3D" id="3.90.950.10">
    <property type="match status" value="1"/>
</dbReference>
<evidence type="ECO:0000313" key="4">
    <source>
        <dbReference type="EMBL" id="MBC5730080.1"/>
    </source>
</evidence>
<dbReference type="PANTHER" id="PTHR43213">
    <property type="entry name" value="BIFUNCTIONAL DTTP/UTP PYROPHOSPHATASE/METHYLTRANSFERASE PROTEIN-RELATED"/>
    <property type="match status" value="1"/>
</dbReference>
<proteinExistence type="inferred from homology"/>
<dbReference type="InterPro" id="IPR029001">
    <property type="entry name" value="ITPase-like_fam"/>
</dbReference>
<accession>A0ABR7HRC5</accession>
<dbReference type="HAMAP" id="MF_00528">
    <property type="entry name" value="Maf"/>
    <property type="match status" value="1"/>
</dbReference>
<gene>
    <name evidence="4" type="primary">maf</name>
    <name evidence="4" type="ORF">H8S34_04440</name>
</gene>
<evidence type="ECO:0000256" key="1">
    <source>
        <dbReference type="ARBA" id="ARBA00001968"/>
    </source>
</evidence>
<comment type="cofactor">
    <cofactor evidence="1 3">
        <name>a divalent metal cation</name>
        <dbReference type="ChEBI" id="CHEBI:60240"/>
    </cofactor>
</comment>
<keyword evidence="3" id="KW-0546">Nucleotide metabolism</keyword>
<comment type="subcellular location">
    <subcellularLocation>
        <location evidence="3">Cytoplasm</location>
    </subcellularLocation>
</comment>
<dbReference type="PIRSF" id="PIRSF006305">
    <property type="entry name" value="Maf"/>
    <property type="match status" value="1"/>
</dbReference>
<dbReference type="Pfam" id="PF02545">
    <property type="entry name" value="Maf"/>
    <property type="match status" value="1"/>
</dbReference>
<keyword evidence="3" id="KW-0963">Cytoplasm</keyword>
<keyword evidence="2 3" id="KW-0378">Hydrolase</keyword>
<evidence type="ECO:0000313" key="5">
    <source>
        <dbReference type="Proteomes" id="UP000660021"/>
    </source>
</evidence>
<keyword evidence="5" id="KW-1185">Reference proteome</keyword>
<evidence type="ECO:0000256" key="3">
    <source>
        <dbReference type="HAMAP-Rule" id="MF_00528"/>
    </source>
</evidence>
<comment type="caution">
    <text evidence="3">Lacks conserved residue(s) required for the propagation of feature annotation.</text>
</comment>
<dbReference type="Proteomes" id="UP000660021">
    <property type="component" value="Unassembled WGS sequence"/>
</dbReference>
<reference evidence="4 5" key="1">
    <citation type="submission" date="2020-08" db="EMBL/GenBank/DDBJ databases">
        <title>Genome public.</title>
        <authorList>
            <person name="Liu C."/>
            <person name="Sun Q."/>
        </authorList>
    </citation>
    <scope>NUCLEOTIDE SEQUENCE [LARGE SCALE GENOMIC DNA]</scope>
    <source>
        <strain evidence="4 5">New-38</strain>
    </source>
</reference>
<dbReference type="NCBIfam" id="TIGR00172">
    <property type="entry name" value="maf"/>
    <property type="match status" value="1"/>
</dbReference>
<feature type="site" description="Important for substrate specificity" evidence="3">
    <location>
        <position position="153"/>
    </location>
</feature>
<feature type="site" description="Important for substrate specificity" evidence="3">
    <location>
        <position position="11"/>
    </location>
</feature>
<organism evidence="4 5">
    <name type="scientific">Pseudoflavonifractor hominis</name>
    <dbReference type="NCBI Taxonomy" id="2763059"/>
    <lineage>
        <taxon>Bacteria</taxon>
        <taxon>Bacillati</taxon>
        <taxon>Bacillota</taxon>
        <taxon>Clostridia</taxon>
        <taxon>Eubacteriales</taxon>
        <taxon>Oscillospiraceae</taxon>
        <taxon>Pseudoflavonifractor</taxon>
    </lineage>
</organism>
<dbReference type="SUPFAM" id="SSF52972">
    <property type="entry name" value="ITPase-like"/>
    <property type="match status" value="1"/>
</dbReference>
<protein>
    <recommendedName>
        <fullName evidence="3">dTTP/UTP pyrophosphatase</fullName>
        <shortName evidence="3">dTTPase/UTPase</shortName>
        <ecNumber evidence="3">3.6.1.9</ecNumber>
    </recommendedName>
    <alternativeName>
        <fullName evidence="3">Nucleoside triphosphate pyrophosphatase</fullName>
    </alternativeName>
    <alternativeName>
        <fullName evidence="3">Nucleotide pyrophosphatase</fullName>
        <shortName evidence="3">Nucleotide PPase</shortName>
    </alternativeName>
</protein>
<name>A0ABR7HRC5_9FIRM</name>
<feature type="site" description="Important for substrate specificity" evidence="3">
    <location>
        <position position="71"/>
    </location>
</feature>
<dbReference type="PANTHER" id="PTHR43213:SF5">
    <property type="entry name" value="BIFUNCTIONAL DTTP_UTP PYROPHOSPHATASE_METHYLTRANSFERASE PROTEIN-RELATED"/>
    <property type="match status" value="1"/>
</dbReference>
<dbReference type="EC" id="3.6.1.9" evidence="3"/>
<comment type="catalytic activity">
    <reaction evidence="3">
        <text>UTP + H2O = UMP + diphosphate + H(+)</text>
        <dbReference type="Rhea" id="RHEA:29395"/>
        <dbReference type="ChEBI" id="CHEBI:15377"/>
        <dbReference type="ChEBI" id="CHEBI:15378"/>
        <dbReference type="ChEBI" id="CHEBI:33019"/>
        <dbReference type="ChEBI" id="CHEBI:46398"/>
        <dbReference type="ChEBI" id="CHEBI:57865"/>
        <dbReference type="EC" id="3.6.1.9"/>
    </reaction>
</comment>
<sequence length="198" mass="21313">MNIILASQSPRRKELLSRMGLSGFKTMSPDIDENLGGGLSPSELVSRLSALKAQAVAERAGGDTLIIAADTVVAVDGAVLGKPSDALEAFKMLSTLSGCRHQVYTGVTVLRGEERYTEYEVTDVSFRELSEREIEDYIRTGEPMDKAGAYGIQGYGALFIQGIQGDYYNVMGLPVCRLGGMLERLGVHCMALAAERDG</sequence>
<dbReference type="InterPro" id="IPR003697">
    <property type="entry name" value="Maf-like"/>
</dbReference>
<comment type="function">
    <text evidence="3">Nucleoside triphosphate pyrophosphatase that hydrolyzes dTTP and UTP. May have a dual role in cell division arrest and in preventing the incorporation of modified nucleotides into cellular nucleic acids.</text>
</comment>